<evidence type="ECO:0000256" key="6">
    <source>
        <dbReference type="ARBA" id="ARBA00022499"/>
    </source>
</evidence>
<name>A0A0B1RX07_OESDE</name>
<evidence type="ECO:0000256" key="2">
    <source>
        <dbReference type="ARBA" id="ARBA00004529"/>
    </source>
</evidence>
<dbReference type="OrthoDB" id="283815at2759"/>
<gene>
    <name evidence="15" type="ORF">OESDEN_23186</name>
</gene>
<dbReference type="GO" id="GO:0005869">
    <property type="term" value="C:dynactin complex"/>
    <property type="evidence" value="ECO:0007669"/>
    <property type="project" value="InterPro"/>
</dbReference>
<dbReference type="EMBL" id="KN611004">
    <property type="protein sequence ID" value="KHJ77194.1"/>
    <property type="molecule type" value="Genomic_DNA"/>
</dbReference>
<organism evidence="15 16">
    <name type="scientific">Oesophagostomum dentatum</name>
    <name type="common">Nodular worm</name>
    <dbReference type="NCBI Taxonomy" id="61180"/>
    <lineage>
        <taxon>Eukaryota</taxon>
        <taxon>Metazoa</taxon>
        <taxon>Ecdysozoa</taxon>
        <taxon>Nematoda</taxon>
        <taxon>Chromadorea</taxon>
        <taxon>Rhabditida</taxon>
        <taxon>Rhabditina</taxon>
        <taxon>Rhabditomorpha</taxon>
        <taxon>Strongyloidea</taxon>
        <taxon>Strongylidae</taxon>
        <taxon>Oesophagostomum</taxon>
    </lineage>
</organism>
<evidence type="ECO:0000256" key="13">
    <source>
        <dbReference type="ARBA" id="ARBA00034864"/>
    </source>
</evidence>
<keyword evidence="5" id="KW-0963">Cytoplasm</keyword>
<evidence type="ECO:0000256" key="12">
    <source>
        <dbReference type="ARBA" id="ARBA00034776"/>
    </source>
</evidence>
<evidence type="ECO:0000256" key="8">
    <source>
        <dbReference type="ARBA" id="ARBA00022843"/>
    </source>
</evidence>
<accession>A0A0B1RX07</accession>
<comment type="similarity">
    <text evidence="12">Belongs to the dynactin subunit 4 family.</text>
</comment>
<evidence type="ECO:0000256" key="9">
    <source>
        <dbReference type="ARBA" id="ARBA00022990"/>
    </source>
</evidence>
<dbReference type="InterPro" id="IPR008603">
    <property type="entry name" value="DCTN4"/>
</dbReference>
<evidence type="ECO:0000313" key="15">
    <source>
        <dbReference type="EMBL" id="KHJ77194.1"/>
    </source>
</evidence>
<dbReference type="AlphaFoldDB" id="A0A0B1RX07"/>
<evidence type="ECO:0000256" key="1">
    <source>
        <dbReference type="ARBA" id="ARBA00004300"/>
    </source>
</evidence>
<evidence type="ECO:0000313" key="16">
    <source>
        <dbReference type="Proteomes" id="UP000053660"/>
    </source>
</evidence>
<keyword evidence="9" id="KW-0007">Acetylation</keyword>
<dbReference type="PANTHER" id="PTHR13034:SF2">
    <property type="entry name" value="DYNACTIN SUBUNIT 4"/>
    <property type="match status" value="1"/>
</dbReference>
<evidence type="ECO:0000256" key="4">
    <source>
        <dbReference type="ARBA" id="ARBA00004657"/>
    </source>
</evidence>
<keyword evidence="10" id="KW-0175">Coiled coil</keyword>
<dbReference type="GO" id="GO:0005938">
    <property type="term" value="C:cell cortex"/>
    <property type="evidence" value="ECO:0007669"/>
    <property type="project" value="UniProtKB-SubCell"/>
</dbReference>
<proteinExistence type="inferred from homology"/>
<dbReference type="GO" id="GO:0001725">
    <property type="term" value="C:stress fiber"/>
    <property type="evidence" value="ECO:0007669"/>
    <property type="project" value="UniProtKB-SubCell"/>
</dbReference>
<dbReference type="GO" id="GO:0030016">
    <property type="term" value="C:myofibril"/>
    <property type="evidence" value="ECO:0007669"/>
    <property type="project" value="UniProtKB-SubCell"/>
</dbReference>
<reference evidence="15 16" key="1">
    <citation type="submission" date="2014-03" db="EMBL/GenBank/DDBJ databases">
        <title>Draft genome of the hookworm Oesophagostomum dentatum.</title>
        <authorList>
            <person name="Mitreva M."/>
        </authorList>
    </citation>
    <scope>NUCLEOTIDE SEQUENCE [LARGE SCALE GENOMIC DNA]</scope>
    <source>
        <strain evidence="15 16">OD-Hann</strain>
    </source>
</reference>
<protein>
    <recommendedName>
        <fullName evidence="13">Dynactin subunit 4</fullName>
    </recommendedName>
</protein>
<evidence type="ECO:0000256" key="3">
    <source>
        <dbReference type="ARBA" id="ARBA00004544"/>
    </source>
</evidence>
<evidence type="ECO:0000256" key="11">
    <source>
        <dbReference type="ARBA" id="ARBA00023212"/>
    </source>
</evidence>
<evidence type="ECO:0000256" key="5">
    <source>
        <dbReference type="ARBA" id="ARBA00022490"/>
    </source>
</evidence>
<dbReference type="PANTHER" id="PTHR13034">
    <property type="entry name" value="DYNACTIN P62 SUBUNIT"/>
    <property type="match status" value="1"/>
</dbReference>
<evidence type="ECO:0000256" key="14">
    <source>
        <dbReference type="ARBA" id="ARBA00093507"/>
    </source>
</evidence>
<keyword evidence="8" id="KW-0832">Ubl conjugation</keyword>
<keyword evidence="6" id="KW-1017">Isopeptide bond</keyword>
<evidence type="ECO:0000256" key="10">
    <source>
        <dbReference type="ARBA" id="ARBA00023054"/>
    </source>
</evidence>
<dbReference type="GO" id="GO:0005813">
    <property type="term" value="C:centrosome"/>
    <property type="evidence" value="ECO:0007669"/>
    <property type="project" value="UniProtKB-SubCell"/>
</dbReference>
<sequence length="124" mass="14165">MCKKCRRTRLLHFLSAEQKFCRCISCSLNEIDSTFCPNCLENIPAGEARIKRNRCVNCNQCPVCCLTILSDGSYDKSRRGVVSSYVFNVQMVNARFGHSRSAVQHQLASVSSHIFCSKYFCFKY</sequence>
<keyword evidence="11" id="KW-0206">Cytoskeleton</keyword>
<dbReference type="Proteomes" id="UP000053660">
    <property type="component" value="Unassembled WGS sequence"/>
</dbReference>
<evidence type="ECO:0000256" key="7">
    <source>
        <dbReference type="ARBA" id="ARBA00022553"/>
    </source>
</evidence>
<keyword evidence="16" id="KW-1185">Reference proteome</keyword>
<comment type="subcellular location">
    <subcellularLocation>
        <location evidence="3">Cytoplasm</location>
        <location evidence="3">Cell cortex</location>
    </subcellularLocation>
    <subcellularLocation>
        <location evidence="1">Cytoplasm</location>
        <location evidence="1">Cytoskeleton</location>
        <location evidence="1">Microtubule organizing center</location>
        <location evidence="1">Centrosome</location>
    </subcellularLocation>
    <subcellularLocation>
        <location evidence="2">Cytoplasm</location>
        <location evidence="2">Cytoskeleton</location>
        <location evidence="2">Stress fiber</location>
    </subcellularLocation>
    <subcellularLocation>
        <location evidence="4">Cytoplasm</location>
        <location evidence="4">Myofibril</location>
    </subcellularLocation>
</comment>
<keyword evidence="7" id="KW-0597">Phosphoprotein</keyword>
<dbReference type="Pfam" id="PF05502">
    <property type="entry name" value="Dynactin_p62"/>
    <property type="match status" value="1"/>
</dbReference>
<comment type="subunit">
    <text evidence="14">Subunit of dynactin, a multiprotein complex part of a tripartite complex with dynein and a adapter, such as BICDL1, BICD2 or HOOK3. The dynactin complex is built around ACTR1A/ACTB filament and consists of an actin-related filament composed of a shoulder domain, a pointed end and a barbed end. Its length is defined by its flexible shoulder domain. The soulder is composed of 2 DCTN1 subunits, 4 DCTN2 and 2 DCTN3. The 4 DCNT2 (via N-terminus) bind the ACTR1A filament and act as molecular rulers to determine the length. The pointed end is important for binding dynein-dynactin cargo adapters. Consists of 4 subunits: ACTR10, DCNT4, DCTN5 and DCTN6. The barbed end is composed of a CAPZA1:CAPZB heterodimers, which binds ACTR1A/ACTB filament and dynactin and stabilizes dynactin. Interacts with ATP7B, but not ATP7A, in a copper-dependent manner. Interacts with ANK2; this interaction is required for localization at costameres. Interacts with N4BP2L1.</text>
</comment>